<name>A0A1I2ADG3_9BACT</name>
<feature type="transmembrane region" description="Helical" evidence="1">
    <location>
        <begin position="54"/>
        <end position="74"/>
    </location>
</feature>
<gene>
    <name evidence="2" type="ORF">SAMN05216167_113143</name>
</gene>
<keyword evidence="3" id="KW-1185">Reference proteome</keyword>
<dbReference type="EMBL" id="FOLQ01000013">
    <property type="protein sequence ID" value="SFE41588.1"/>
    <property type="molecule type" value="Genomic_DNA"/>
</dbReference>
<keyword evidence="1" id="KW-0812">Transmembrane</keyword>
<organism evidence="2 3">
    <name type="scientific">Spirosoma endophyticum</name>
    <dbReference type="NCBI Taxonomy" id="662367"/>
    <lineage>
        <taxon>Bacteria</taxon>
        <taxon>Pseudomonadati</taxon>
        <taxon>Bacteroidota</taxon>
        <taxon>Cytophagia</taxon>
        <taxon>Cytophagales</taxon>
        <taxon>Cytophagaceae</taxon>
        <taxon>Spirosoma</taxon>
    </lineage>
</organism>
<proteinExistence type="predicted"/>
<sequence length="75" mass="8207">MMSSEGLTDHHVEFYLFTITGYLYDVAQAAARKWGDETSPVVSLGLSGWIRSRALGWLTTSVAVAAGLIMTWLIS</sequence>
<evidence type="ECO:0000313" key="2">
    <source>
        <dbReference type="EMBL" id="SFE41588.1"/>
    </source>
</evidence>
<reference evidence="2 3" key="1">
    <citation type="submission" date="2016-10" db="EMBL/GenBank/DDBJ databases">
        <authorList>
            <person name="de Groot N.N."/>
        </authorList>
    </citation>
    <scope>NUCLEOTIDE SEQUENCE [LARGE SCALE GENOMIC DNA]</scope>
    <source>
        <strain evidence="2 3">DSM 26130</strain>
    </source>
</reference>
<dbReference type="STRING" id="662367.SAMN05216167_113143"/>
<dbReference type="Proteomes" id="UP000198598">
    <property type="component" value="Unassembled WGS sequence"/>
</dbReference>
<keyword evidence="1" id="KW-0472">Membrane</keyword>
<accession>A0A1I2ADG3</accession>
<evidence type="ECO:0000313" key="3">
    <source>
        <dbReference type="Proteomes" id="UP000198598"/>
    </source>
</evidence>
<keyword evidence="1" id="KW-1133">Transmembrane helix</keyword>
<evidence type="ECO:0000256" key="1">
    <source>
        <dbReference type="SAM" id="Phobius"/>
    </source>
</evidence>
<protein>
    <submittedName>
        <fullName evidence="2">Uncharacterized protein</fullName>
    </submittedName>
</protein>
<dbReference type="AlphaFoldDB" id="A0A1I2ADG3"/>
<dbReference type="RefSeq" id="WP_143100750.1">
    <property type="nucleotide sequence ID" value="NZ_FOLQ01000013.1"/>
</dbReference>